<feature type="compositionally biased region" description="Basic and acidic residues" evidence="9">
    <location>
        <begin position="267"/>
        <end position="281"/>
    </location>
</feature>
<dbReference type="EMBL" id="CP151503">
    <property type="protein sequence ID" value="WZN61020.1"/>
    <property type="molecule type" value="Genomic_DNA"/>
</dbReference>
<comment type="similarity">
    <text evidence="3">Belongs to the Nudix hydrolase family. DCP2 subfamily.</text>
</comment>
<keyword evidence="7" id="KW-0694">RNA-binding</keyword>
<accession>A0AAX4P4Q1</accession>
<gene>
    <name evidence="11" type="ORF">HKI87_03g25540</name>
</gene>
<dbReference type="GO" id="GO:0003723">
    <property type="term" value="F:RNA binding"/>
    <property type="evidence" value="ECO:0007669"/>
    <property type="project" value="UniProtKB-KW"/>
</dbReference>
<evidence type="ECO:0000313" key="12">
    <source>
        <dbReference type="Proteomes" id="UP001472866"/>
    </source>
</evidence>
<evidence type="ECO:0000313" key="11">
    <source>
        <dbReference type="EMBL" id="WZN61020.1"/>
    </source>
</evidence>
<dbReference type="Pfam" id="PF05026">
    <property type="entry name" value="DCP2"/>
    <property type="match status" value="1"/>
</dbReference>
<evidence type="ECO:0000259" key="10">
    <source>
        <dbReference type="PROSITE" id="PS51462"/>
    </source>
</evidence>
<evidence type="ECO:0000256" key="1">
    <source>
        <dbReference type="ARBA" id="ARBA00001936"/>
    </source>
</evidence>
<dbReference type="InterPro" id="IPR015797">
    <property type="entry name" value="NUDIX_hydrolase-like_dom_sf"/>
</dbReference>
<dbReference type="SMART" id="SM01125">
    <property type="entry name" value="DCP2"/>
    <property type="match status" value="1"/>
</dbReference>
<dbReference type="FunFam" id="3.90.79.10:FF:000003">
    <property type="entry name" value="M7GpppN-mRNA hydrolase isoform 2"/>
    <property type="match status" value="1"/>
</dbReference>
<dbReference type="Proteomes" id="UP001472866">
    <property type="component" value="Chromosome 03"/>
</dbReference>
<evidence type="ECO:0000256" key="2">
    <source>
        <dbReference type="ARBA" id="ARBA00004496"/>
    </source>
</evidence>
<dbReference type="InterPro" id="IPR007722">
    <property type="entry name" value="DCP2_BoxA"/>
</dbReference>
<dbReference type="GO" id="GO:0000184">
    <property type="term" value="P:nuclear-transcribed mRNA catabolic process, nonsense-mediated decay"/>
    <property type="evidence" value="ECO:0007669"/>
    <property type="project" value="InterPro"/>
</dbReference>
<dbReference type="InterPro" id="IPR036189">
    <property type="entry name" value="DCP2_BoxA_sf"/>
</dbReference>
<keyword evidence="12" id="KW-1185">Reference proteome</keyword>
<dbReference type="PROSITE" id="PS51462">
    <property type="entry name" value="NUDIX"/>
    <property type="match status" value="1"/>
</dbReference>
<dbReference type="GO" id="GO:0005737">
    <property type="term" value="C:cytoplasm"/>
    <property type="evidence" value="ECO:0007669"/>
    <property type="project" value="UniProtKB-SubCell"/>
</dbReference>
<dbReference type="Gene3D" id="1.10.10.1050">
    <property type="entry name" value="Dcp2, box A domain"/>
    <property type="match status" value="1"/>
</dbReference>
<dbReference type="SUPFAM" id="SSF55811">
    <property type="entry name" value="Nudix"/>
    <property type="match status" value="1"/>
</dbReference>
<feature type="compositionally biased region" description="Low complexity" evidence="9">
    <location>
        <begin position="257"/>
        <end position="266"/>
    </location>
</feature>
<dbReference type="CDD" id="cd03672">
    <property type="entry name" value="NUDIX_Dcp2p_Nudt20"/>
    <property type="match status" value="1"/>
</dbReference>
<organism evidence="11 12">
    <name type="scientific">Chloropicon roscoffensis</name>
    <dbReference type="NCBI Taxonomy" id="1461544"/>
    <lineage>
        <taxon>Eukaryota</taxon>
        <taxon>Viridiplantae</taxon>
        <taxon>Chlorophyta</taxon>
        <taxon>Chloropicophyceae</taxon>
        <taxon>Chloropicales</taxon>
        <taxon>Chloropicaceae</taxon>
        <taxon>Chloropicon</taxon>
    </lineage>
</organism>
<feature type="region of interest" description="Disordered" evidence="9">
    <location>
        <begin position="247"/>
        <end position="297"/>
    </location>
</feature>
<comment type="subcellular location">
    <subcellularLocation>
        <location evidence="2">Cytoplasm</location>
    </subcellularLocation>
</comment>
<dbReference type="Gene3D" id="3.90.79.10">
    <property type="entry name" value="Nucleoside Triphosphate Pyrophosphohydrolase"/>
    <property type="match status" value="1"/>
</dbReference>
<dbReference type="PANTHER" id="PTHR23114">
    <property type="entry name" value="M7GPPPN-MRNA HYDROLASE"/>
    <property type="match status" value="1"/>
</dbReference>
<dbReference type="GO" id="GO:0140933">
    <property type="term" value="F:5'-(N(7)-methylguanosine 5'-triphospho)-[mRNA] hydrolase activity"/>
    <property type="evidence" value="ECO:0007669"/>
    <property type="project" value="InterPro"/>
</dbReference>
<keyword evidence="5" id="KW-0479">Metal-binding</keyword>
<keyword evidence="6" id="KW-0378">Hydrolase</keyword>
<dbReference type="InterPro" id="IPR000086">
    <property type="entry name" value="NUDIX_hydrolase_dom"/>
</dbReference>
<evidence type="ECO:0000256" key="3">
    <source>
        <dbReference type="ARBA" id="ARBA00005279"/>
    </source>
</evidence>
<evidence type="ECO:0000256" key="8">
    <source>
        <dbReference type="ARBA" id="ARBA00023211"/>
    </source>
</evidence>
<evidence type="ECO:0000256" key="9">
    <source>
        <dbReference type="SAM" id="MobiDB-lite"/>
    </source>
</evidence>
<sequence>MVNPGKEVLDDLCMRFVLNCPEEELRSWERLLFQVEQAHWFYEDHVRPENTQLRSFSLKDFVKTLFTTCSVLKPYKAQVADILAQFNAYKSLVPVMGAIILDQEMEHCLLLRGVKNSASWGFPKGKVDQDEADIDCAVREVREETSLDISGMISEENSVELEVGGQRRKMYFVAGVDRQTLFAPKMRGEVGNYAWMPISELPTKYKAEGAGVITEDDGKFKFWQVWMYVKPLKAWIKRQKQKKKQKAKLVVLKRKPTAASKAPPAASEKDTLPRQKKKEQGGEANKGGASPGGRKGSLLQFRFDRGLVLAAFDL</sequence>
<comment type="cofactor">
    <cofactor evidence="1">
        <name>Mn(2+)</name>
        <dbReference type="ChEBI" id="CHEBI:29035"/>
    </cofactor>
</comment>
<proteinExistence type="inferred from homology"/>
<dbReference type="GO" id="GO:0000290">
    <property type="term" value="P:deadenylation-dependent decapping of nuclear-transcribed mRNA"/>
    <property type="evidence" value="ECO:0007669"/>
    <property type="project" value="InterPro"/>
</dbReference>
<dbReference type="InterPro" id="IPR044099">
    <property type="entry name" value="Dcp2_NUDIX"/>
</dbReference>
<evidence type="ECO:0000256" key="5">
    <source>
        <dbReference type="ARBA" id="ARBA00022723"/>
    </source>
</evidence>
<evidence type="ECO:0000256" key="4">
    <source>
        <dbReference type="ARBA" id="ARBA00022490"/>
    </source>
</evidence>
<protein>
    <submittedName>
        <fullName evidence="11">Subunit 2 of mRNA decapping complex</fullName>
    </submittedName>
</protein>
<dbReference type="AlphaFoldDB" id="A0AAX4P4Q1"/>
<dbReference type="Pfam" id="PF00293">
    <property type="entry name" value="NUDIX"/>
    <property type="match status" value="1"/>
</dbReference>
<dbReference type="GO" id="GO:0030145">
    <property type="term" value="F:manganese ion binding"/>
    <property type="evidence" value="ECO:0007669"/>
    <property type="project" value="InterPro"/>
</dbReference>
<dbReference type="PANTHER" id="PTHR23114:SF17">
    <property type="entry name" value="M7GPPPN-MRNA HYDROLASE"/>
    <property type="match status" value="1"/>
</dbReference>
<evidence type="ECO:0000256" key="7">
    <source>
        <dbReference type="ARBA" id="ARBA00022884"/>
    </source>
</evidence>
<evidence type="ECO:0000256" key="6">
    <source>
        <dbReference type="ARBA" id="ARBA00022801"/>
    </source>
</evidence>
<feature type="domain" description="Nudix hydrolase" evidence="10">
    <location>
        <begin position="91"/>
        <end position="219"/>
    </location>
</feature>
<keyword evidence="4" id="KW-0963">Cytoplasm</keyword>
<reference evidence="11 12" key="1">
    <citation type="submission" date="2024-03" db="EMBL/GenBank/DDBJ databases">
        <title>Complete genome sequence of the green alga Chloropicon roscoffensis RCC1871.</title>
        <authorList>
            <person name="Lemieux C."/>
            <person name="Pombert J.-F."/>
            <person name="Otis C."/>
            <person name="Turmel M."/>
        </authorList>
    </citation>
    <scope>NUCLEOTIDE SEQUENCE [LARGE SCALE GENOMIC DNA]</scope>
    <source>
        <strain evidence="11 12">RCC1871</strain>
    </source>
</reference>
<feature type="compositionally biased region" description="Basic residues" evidence="9">
    <location>
        <begin position="247"/>
        <end position="256"/>
    </location>
</feature>
<keyword evidence="8" id="KW-0464">Manganese</keyword>
<name>A0AAX4P4Q1_9CHLO</name>
<dbReference type="SUPFAM" id="SSF140586">
    <property type="entry name" value="Dcp2 domain-like"/>
    <property type="match status" value="1"/>
</dbReference>